<name>A0ABR9R6P6_9FIRM</name>
<evidence type="ECO:0000256" key="1">
    <source>
        <dbReference type="ARBA" id="ARBA00009865"/>
    </source>
</evidence>
<evidence type="ECO:0000256" key="3">
    <source>
        <dbReference type="ARBA" id="ARBA00023295"/>
    </source>
</evidence>
<dbReference type="PANTHER" id="PTHR42812:SF12">
    <property type="entry name" value="BETA-XYLOSIDASE-RELATED"/>
    <property type="match status" value="1"/>
</dbReference>
<dbReference type="SUPFAM" id="SSF75005">
    <property type="entry name" value="Arabinanase/levansucrase/invertase"/>
    <property type="match status" value="1"/>
</dbReference>
<dbReference type="GO" id="GO:0016787">
    <property type="term" value="F:hydrolase activity"/>
    <property type="evidence" value="ECO:0007669"/>
    <property type="project" value="UniProtKB-KW"/>
</dbReference>
<dbReference type="Gene3D" id="2.60.120.200">
    <property type="match status" value="1"/>
</dbReference>
<dbReference type="InterPro" id="IPR006710">
    <property type="entry name" value="Glyco_hydro_43"/>
</dbReference>
<dbReference type="InterPro" id="IPR023296">
    <property type="entry name" value="Glyco_hydro_beta-prop_sf"/>
</dbReference>
<evidence type="ECO:0000256" key="2">
    <source>
        <dbReference type="ARBA" id="ARBA00022801"/>
    </source>
</evidence>
<proteinExistence type="inferred from homology"/>
<feature type="domain" description="Beta-xylosidase C-terminal Concanavalin A-like" evidence="5">
    <location>
        <begin position="323"/>
        <end position="515"/>
    </location>
</feature>
<dbReference type="InterPro" id="IPR013320">
    <property type="entry name" value="ConA-like_dom_sf"/>
</dbReference>
<evidence type="ECO:0000313" key="6">
    <source>
        <dbReference type="EMBL" id="MBE5038814.1"/>
    </source>
</evidence>
<keyword evidence="3 4" id="KW-0326">Glycosidase</keyword>
<dbReference type="EMBL" id="JADCKC010000005">
    <property type="protein sequence ID" value="MBE5038814.1"/>
    <property type="molecule type" value="Genomic_DNA"/>
</dbReference>
<reference evidence="6 7" key="1">
    <citation type="submission" date="2020-10" db="EMBL/GenBank/DDBJ databases">
        <title>ChiBAC.</title>
        <authorList>
            <person name="Zenner C."/>
            <person name="Hitch T.C.A."/>
            <person name="Clavel T."/>
        </authorList>
    </citation>
    <scope>NUCLEOTIDE SEQUENCE [LARGE SCALE GENOMIC DNA]</scope>
    <source>
        <strain evidence="6 7">DSM 109015</strain>
    </source>
</reference>
<keyword evidence="7" id="KW-1185">Reference proteome</keyword>
<dbReference type="InterPro" id="IPR041542">
    <property type="entry name" value="GH43_C2"/>
</dbReference>
<protein>
    <submittedName>
        <fullName evidence="6">Glycoside hydrolase family 43 protein</fullName>
    </submittedName>
</protein>
<accession>A0ABR9R6P6</accession>
<dbReference type="CDD" id="cd18617">
    <property type="entry name" value="GH43_XynB-like"/>
    <property type="match status" value="1"/>
</dbReference>
<comment type="caution">
    <text evidence="6">The sequence shown here is derived from an EMBL/GenBank/DDBJ whole genome shotgun (WGS) entry which is preliminary data.</text>
</comment>
<dbReference type="Pfam" id="PF17851">
    <property type="entry name" value="GH43_C2"/>
    <property type="match status" value="1"/>
</dbReference>
<dbReference type="InterPro" id="IPR051795">
    <property type="entry name" value="Glycosyl_Hydrlase_43"/>
</dbReference>
<dbReference type="Gene3D" id="2.115.10.20">
    <property type="entry name" value="Glycosyl hydrolase domain, family 43"/>
    <property type="match status" value="1"/>
</dbReference>
<keyword evidence="2 4" id="KW-0378">Hydrolase</keyword>
<evidence type="ECO:0000259" key="5">
    <source>
        <dbReference type="Pfam" id="PF17851"/>
    </source>
</evidence>
<organism evidence="6 7">
    <name type="scientific">Gemmiger gallinarum</name>
    <dbReference type="NCBI Taxonomy" id="2779354"/>
    <lineage>
        <taxon>Bacteria</taxon>
        <taxon>Bacillati</taxon>
        <taxon>Bacillota</taxon>
        <taxon>Clostridia</taxon>
        <taxon>Eubacteriales</taxon>
        <taxon>Gemmiger</taxon>
    </lineage>
</organism>
<dbReference type="PANTHER" id="PTHR42812">
    <property type="entry name" value="BETA-XYLOSIDASE"/>
    <property type="match status" value="1"/>
</dbReference>
<gene>
    <name evidence="6" type="ORF">INF35_13560</name>
</gene>
<evidence type="ECO:0000256" key="4">
    <source>
        <dbReference type="RuleBase" id="RU361187"/>
    </source>
</evidence>
<sequence>MLSVKNPIMTGFFPDPSICRVGNKFYTVHSTFAYFPGVPVFESEDLVHWNLISNVLDRDSQVPLSGCQHSEGIFAPTIRYHKGTWYMITTNVSDQGNFIVTAKDPRGPWSEPYYLGESTGGIDPSLFFDDDGTCYYIGQRPRSAGYRYNGDCEIWIQTLDLDTMQLKPDATIVLTGFQRKAIWPEGPHLYKKDGYYYILHAESGTSIHHSVMIARSKNVFGPYEYCPCNPILTHRHLGAQYPVTCVGHADLVDDGNGNWYMVVLACRPNQGYTLLGRETFLAKVTWEDGWPVVNAGVGHLEEVVTLPYEGQPSDDVPQCKTYTFDTPSLPLELLTLRNHRDHELELHAEEHIVRLFHRCDSLKDCGEPAYLALRQQHWNCEFETSFIPHFCKESDCAGIAMVQSNENHLRAECYPQDSGIKLVVSLCKDGEDSCLARMDMSAATPIKLKLRVEGLVASVLYQSNSEWKPVAYDIDLRSLSTEHAGGFVGCTLGLYASGNGEDAGGYSDFERMTYRELPTK</sequence>
<dbReference type="SUPFAM" id="SSF49899">
    <property type="entry name" value="Concanavalin A-like lectins/glucanases"/>
    <property type="match status" value="1"/>
</dbReference>
<dbReference type="Proteomes" id="UP000768567">
    <property type="component" value="Unassembled WGS sequence"/>
</dbReference>
<comment type="similarity">
    <text evidence="1 4">Belongs to the glycosyl hydrolase 43 family.</text>
</comment>
<dbReference type="RefSeq" id="WP_193503341.1">
    <property type="nucleotide sequence ID" value="NZ_JADCKC010000005.1"/>
</dbReference>
<dbReference type="Pfam" id="PF04616">
    <property type="entry name" value="Glyco_hydro_43"/>
    <property type="match status" value="1"/>
</dbReference>
<evidence type="ECO:0000313" key="7">
    <source>
        <dbReference type="Proteomes" id="UP000768567"/>
    </source>
</evidence>